<dbReference type="KEGG" id="ehx:EMIHUDRAFT_104943"/>
<reference evidence="5" key="2">
    <citation type="submission" date="2024-10" db="UniProtKB">
        <authorList>
            <consortium name="EnsemblProtists"/>
        </authorList>
    </citation>
    <scope>IDENTIFICATION</scope>
</reference>
<feature type="chain" id="PRO_5044053495" description="Plastid lipid-associated protein/fibrillin conserved domain-containing protein" evidence="3">
    <location>
        <begin position="25"/>
        <end position="244"/>
    </location>
</feature>
<dbReference type="RefSeq" id="XP_005763274.1">
    <property type="nucleotide sequence ID" value="XM_005763217.1"/>
</dbReference>
<evidence type="ECO:0000256" key="2">
    <source>
        <dbReference type="ARBA" id="ARBA00022640"/>
    </source>
</evidence>
<dbReference type="PANTHER" id="PTHR31906">
    <property type="entry name" value="PLASTID-LIPID-ASSOCIATED PROTEIN 4, CHLOROPLASTIC-RELATED"/>
    <property type="match status" value="1"/>
</dbReference>
<evidence type="ECO:0000256" key="1">
    <source>
        <dbReference type="ARBA" id="ARBA00004474"/>
    </source>
</evidence>
<dbReference type="OMA" id="QEICVER"/>
<dbReference type="InterPro" id="IPR006843">
    <property type="entry name" value="PAP/fibrillin_dom"/>
</dbReference>
<feature type="domain" description="Plastid lipid-associated protein/fibrillin conserved" evidence="4">
    <location>
        <begin position="44"/>
        <end position="229"/>
    </location>
</feature>
<dbReference type="AlphaFoldDB" id="A0A0D3IHW0"/>
<dbReference type="HOGENOM" id="CLU_1139782_0_0_1"/>
<dbReference type="GO" id="GO:0009536">
    <property type="term" value="C:plastid"/>
    <property type="evidence" value="ECO:0007669"/>
    <property type="project" value="UniProtKB-SubCell"/>
</dbReference>
<keyword evidence="3" id="KW-0732">Signal</keyword>
<evidence type="ECO:0000313" key="6">
    <source>
        <dbReference type="Proteomes" id="UP000013827"/>
    </source>
</evidence>
<keyword evidence="6" id="KW-1185">Reference proteome</keyword>
<sequence>MHPTLTILVHVAAAAALSLGGIVGQSPALETRLLALAAGSNLPATVSAFRALEEAAPPPADLLRSSPERLDGRWSLVATVAATVGEDLAESVDSGTARASVVNASGVVVDASEGTLPVQEVDAKRRRIGNEVVLATPLGRVLVRVAGAFLEPLSSKPLLGASLSAFPDPPRNCAFEAAAPPAPGTRATVSFDSLEVFTEGADDASWLETTYLSDKVRLGRGNKGSVFVLRRLDDGGGALAAWPL</sequence>
<dbReference type="RefSeq" id="XP_005756700.1">
    <property type="nucleotide sequence ID" value="XM_005756643.1"/>
</dbReference>
<dbReference type="GeneID" id="17250404"/>
<protein>
    <recommendedName>
        <fullName evidence="4">Plastid lipid-associated protein/fibrillin conserved domain-containing protein</fullName>
    </recommendedName>
</protein>
<dbReference type="PaxDb" id="2903-EOD04271"/>
<keyword evidence="2" id="KW-0934">Plastid</keyword>
<dbReference type="Pfam" id="PF04755">
    <property type="entry name" value="PAP_fibrillin"/>
    <property type="match status" value="1"/>
</dbReference>
<organism evidence="5 6">
    <name type="scientific">Emiliania huxleyi (strain CCMP1516)</name>
    <dbReference type="NCBI Taxonomy" id="280463"/>
    <lineage>
        <taxon>Eukaryota</taxon>
        <taxon>Haptista</taxon>
        <taxon>Haptophyta</taxon>
        <taxon>Prymnesiophyceae</taxon>
        <taxon>Isochrysidales</taxon>
        <taxon>Noelaerhabdaceae</taxon>
        <taxon>Emiliania</taxon>
    </lineage>
</organism>
<dbReference type="InterPro" id="IPR039633">
    <property type="entry name" value="PAP"/>
</dbReference>
<proteinExistence type="predicted"/>
<dbReference type="KEGG" id="ehx:EMIHUDRAFT_107874"/>
<dbReference type="EnsemblProtists" id="EOD04271">
    <property type="protein sequence ID" value="EOD04271"/>
    <property type="gene ID" value="EMIHUDRAFT_107874"/>
</dbReference>
<name>A0A0D3IHW0_EMIH1</name>
<evidence type="ECO:0000313" key="5">
    <source>
        <dbReference type="EnsemblProtists" id="EOD10845"/>
    </source>
</evidence>
<reference evidence="6" key="1">
    <citation type="journal article" date="2013" name="Nature">
        <title>Pan genome of the phytoplankton Emiliania underpins its global distribution.</title>
        <authorList>
            <person name="Read B.A."/>
            <person name="Kegel J."/>
            <person name="Klute M.J."/>
            <person name="Kuo A."/>
            <person name="Lefebvre S.C."/>
            <person name="Maumus F."/>
            <person name="Mayer C."/>
            <person name="Miller J."/>
            <person name="Monier A."/>
            <person name="Salamov A."/>
            <person name="Young J."/>
            <person name="Aguilar M."/>
            <person name="Claverie J.M."/>
            <person name="Frickenhaus S."/>
            <person name="Gonzalez K."/>
            <person name="Herman E.K."/>
            <person name="Lin Y.C."/>
            <person name="Napier J."/>
            <person name="Ogata H."/>
            <person name="Sarno A.F."/>
            <person name="Shmutz J."/>
            <person name="Schroeder D."/>
            <person name="de Vargas C."/>
            <person name="Verret F."/>
            <person name="von Dassow P."/>
            <person name="Valentin K."/>
            <person name="Van de Peer Y."/>
            <person name="Wheeler G."/>
            <person name="Dacks J.B."/>
            <person name="Delwiche C.F."/>
            <person name="Dyhrman S.T."/>
            <person name="Glockner G."/>
            <person name="John U."/>
            <person name="Richards T."/>
            <person name="Worden A.Z."/>
            <person name="Zhang X."/>
            <person name="Grigoriev I.V."/>
            <person name="Allen A.E."/>
            <person name="Bidle K."/>
            <person name="Borodovsky M."/>
            <person name="Bowler C."/>
            <person name="Brownlee C."/>
            <person name="Cock J.M."/>
            <person name="Elias M."/>
            <person name="Gladyshev V.N."/>
            <person name="Groth M."/>
            <person name="Guda C."/>
            <person name="Hadaegh A."/>
            <person name="Iglesias-Rodriguez M.D."/>
            <person name="Jenkins J."/>
            <person name="Jones B.M."/>
            <person name="Lawson T."/>
            <person name="Leese F."/>
            <person name="Lindquist E."/>
            <person name="Lobanov A."/>
            <person name="Lomsadze A."/>
            <person name="Malik S.B."/>
            <person name="Marsh M.E."/>
            <person name="Mackinder L."/>
            <person name="Mock T."/>
            <person name="Mueller-Roeber B."/>
            <person name="Pagarete A."/>
            <person name="Parker M."/>
            <person name="Probert I."/>
            <person name="Quesneville H."/>
            <person name="Raines C."/>
            <person name="Rensing S.A."/>
            <person name="Riano-Pachon D.M."/>
            <person name="Richier S."/>
            <person name="Rokitta S."/>
            <person name="Shiraiwa Y."/>
            <person name="Soanes D.M."/>
            <person name="van der Giezen M."/>
            <person name="Wahlund T.M."/>
            <person name="Williams B."/>
            <person name="Wilson W."/>
            <person name="Wolfe G."/>
            <person name="Wurch L.L."/>
        </authorList>
    </citation>
    <scope>NUCLEOTIDE SEQUENCE</scope>
</reference>
<dbReference type="EnsemblProtists" id="EOD10845">
    <property type="protein sequence ID" value="EOD10845"/>
    <property type="gene ID" value="EMIHUDRAFT_104943"/>
</dbReference>
<dbReference type="GeneID" id="17256990"/>
<comment type="subcellular location">
    <subcellularLocation>
        <location evidence="1">Plastid</location>
    </subcellularLocation>
</comment>
<accession>A0A0D3IHW0</accession>
<feature type="signal peptide" evidence="3">
    <location>
        <begin position="1"/>
        <end position="24"/>
    </location>
</feature>
<evidence type="ECO:0000259" key="4">
    <source>
        <dbReference type="Pfam" id="PF04755"/>
    </source>
</evidence>
<dbReference type="Proteomes" id="UP000013827">
    <property type="component" value="Unassembled WGS sequence"/>
</dbReference>
<evidence type="ECO:0000256" key="3">
    <source>
        <dbReference type="SAM" id="SignalP"/>
    </source>
</evidence>